<dbReference type="CDD" id="cd00211">
    <property type="entry name" value="PTS_IIA_fru"/>
    <property type="match status" value="1"/>
</dbReference>
<proteinExistence type="predicted"/>
<dbReference type="SUPFAM" id="SSF55804">
    <property type="entry name" value="Phoshotransferase/anion transport protein"/>
    <property type="match status" value="1"/>
</dbReference>
<sequence length="161" mass="17048">MSASILARYIDPAAIALGIAAETAEQVIDDLARRLEASGYVGATYRDAVIAREAAMPTGLPLLDDLAVAVPHTDPVHVLKPGVAIATLAKPVEFRSMEDPDEALSVRVVFALALKDKHEQIEMLQTIALMLQDPARIRAVIAAGSIQELLAAVAADDDKGE</sequence>
<evidence type="ECO:0000259" key="1">
    <source>
        <dbReference type="PROSITE" id="PS51094"/>
    </source>
</evidence>
<dbReference type="RefSeq" id="WP_407051645.1">
    <property type="nucleotide sequence ID" value="NZ_CP158568.1"/>
</dbReference>
<dbReference type="PANTHER" id="PTHR47738:SF3">
    <property type="entry name" value="PHOSPHOTRANSFERASE SYSTEM MANNITOL_FRUCTOSE-SPECIFIC IIA DOMAIN CONTAINING PROTEIN"/>
    <property type="match status" value="1"/>
</dbReference>
<dbReference type="InterPro" id="IPR016152">
    <property type="entry name" value="PTrfase/Anion_transptr"/>
</dbReference>
<dbReference type="Pfam" id="PF00359">
    <property type="entry name" value="PTS_EIIA_2"/>
    <property type="match status" value="1"/>
</dbReference>
<dbReference type="PANTHER" id="PTHR47738">
    <property type="entry name" value="PTS SYSTEM FRUCTOSE-LIKE EIIA COMPONENT-RELATED"/>
    <property type="match status" value="1"/>
</dbReference>
<dbReference type="InterPro" id="IPR051541">
    <property type="entry name" value="PTS_SugarTrans_NitroReg"/>
</dbReference>
<dbReference type="AlphaFoldDB" id="A0AAU7XFM7"/>
<protein>
    <submittedName>
        <fullName evidence="2">PTS sugar transporter subunit IIA</fullName>
    </submittedName>
</protein>
<dbReference type="PROSITE" id="PS51094">
    <property type="entry name" value="PTS_EIIA_TYPE_2"/>
    <property type="match status" value="1"/>
</dbReference>
<keyword evidence="2" id="KW-0813">Transport</keyword>
<reference evidence="2" key="1">
    <citation type="submission" date="2024-06" db="EMBL/GenBank/DDBJ databases">
        <title>Methylostella associata gen. nov., sp. nov., a novel Ancalomicrobiaceae-affiliated facultatively methylotrophic bacteria that feed on methanotrophs of the genus Methylococcus.</title>
        <authorList>
            <person name="Saltykova V."/>
            <person name="Danilova O.V."/>
            <person name="Oshkin I.Y."/>
            <person name="Belova S.E."/>
            <person name="Pimenov N.V."/>
            <person name="Dedysh S.N."/>
        </authorList>
    </citation>
    <scope>NUCLEOTIDE SEQUENCE</scope>
    <source>
        <strain evidence="2">S20</strain>
    </source>
</reference>
<dbReference type="Gene3D" id="3.40.930.10">
    <property type="entry name" value="Mannitol-specific EII, Chain A"/>
    <property type="match status" value="1"/>
</dbReference>
<dbReference type="InterPro" id="IPR002178">
    <property type="entry name" value="PTS_EIIA_type-2_dom"/>
</dbReference>
<keyword evidence="2" id="KW-0762">Sugar transport</keyword>
<name>A0AAU7XFM7_9HYPH</name>
<feature type="domain" description="PTS EIIA type-2" evidence="1">
    <location>
        <begin position="8"/>
        <end position="156"/>
    </location>
</feature>
<accession>A0AAU7XFM7</accession>
<dbReference type="EMBL" id="CP158568">
    <property type="protein sequence ID" value="XBY46551.1"/>
    <property type="molecule type" value="Genomic_DNA"/>
</dbReference>
<organism evidence="2">
    <name type="scientific">Methyloraptor flagellatus</name>
    <dbReference type="NCBI Taxonomy" id="3162530"/>
    <lineage>
        <taxon>Bacteria</taxon>
        <taxon>Pseudomonadati</taxon>
        <taxon>Pseudomonadota</taxon>
        <taxon>Alphaproteobacteria</taxon>
        <taxon>Hyphomicrobiales</taxon>
        <taxon>Ancalomicrobiaceae</taxon>
        <taxon>Methyloraptor</taxon>
    </lineage>
</organism>
<dbReference type="KEGG" id="mflg:ABS361_10260"/>
<evidence type="ECO:0000313" key="2">
    <source>
        <dbReference type="EMBL" id="XBY46551.1"/>
    </source>
</evidence>
<gene>
    <name evidence="2" type="ORF">ABS361_10260</name>
</gene>